<dbReference type="EMBL" id="LUAX01000004">
    <property type="protein sequence ID" value="OAM98910.1"/>
    <property type="molecule type" value="Genomic_DNA"/>
</dbReference>
<proteinExistence type="predicted"/>
<evidence type="ECO:0000313" key="4">
    <source>
        <dbReference type="EMBL" id="OAM98910.1"/>
    </source>
</evidence>
<dbReference type="Proteomes" id="UP000094761">
    <property type="component" value="Unassembled WGS sequence"/>
</dbReference>
<dbReference type="Gene3D" id="3.40.50.2000">
    <property type="entry name" value="Glycogen Phosphorylase B"/>
    <property type="match status" value="2"/>
</dbReference>
<evidence type="ECO:0000313" key="3">
    <source>
        <dbReference type="EMBL" id="MDC5743144.1"/>
    </source>
</evidence>
<evidence type="ECO:0000259" key="2">
    <source>
        <dbReference type="Pfam" id="PF13439"/>
    </source>
</evidence>
<evidence type="ECO:0000313" key="6">
    <source>
        <dbReference type="Proteomes" id="UP001150001"/>
    </source>
</evidence>
<dbReference type="GeneID" id="78076636"/>
<name>A0A178JAG9_9VIBR</name>
<feature type="domain" description="Glycosyl transferase family 1" evidence="1">
    <location>
        <begin position="188"/>
        <end position="345"/>
    </location>
</feature>
<dbReference type="SUPFAM" id="SSF53756">
    <property type="entry name" value="UDP-Glycosyltransferase/glycogen phosphorylase"/>
    <property type="match status" value="1"/>
</dbReference>
<evidence type="ECO:0000259" key="1">
    <source>
        <dbReference type="Pfam" id="PF00534"/>
    </source>
</evidence>
<dbReference type="CDD" id="cd03808">
    <property type="entry name" value="GT4_CapM-like"/>
    <property type="match status" value="1"/>
</dbReference>
<dbReference type="InterPro" id="IPR028098">
    <property type="entry name" value="Glyco_trans_4-like_N"/>
</dbReference>
<evidence type="ECO:0000313" key="5">
    <source>
        <dbReference type="Proteomes" id="UP000094761"/>
    </source>
</evidence>
<accession>A0A178JAG9</accession>
<reference evidence="3" key="2">
    <citation type="submission" date="2022-11" db="EMBL/GenBank/DDBJ databases">
        <title>Role of the vibriolysin VemA secreted by the emergent pathogen Vibrio europaeus in the colonization of Manila clam mucus.</title>
        <authorList>
            <person name="Martinez C."/>
            <person name="Rodriguez S."/>
            <person name="Vences A."/>
            <person name="Barja J.L."/>
            <person name="Toranzo A.E."/>
            <person name="Dubert J."/>
        </authorList>
    </citation>
    <scope>NUCLEOTIDE SEQUENCE</scope>
    <source>
        <strain evidence="3">3454</strain>
    </source>
</reference>
<dbReference type="AlphaFoldDB" id="A0A178JAG9"/>
<feature type="domain" description="Glycosyltransferase subfamily 4-like N-terminal" evidence="2">
    <location>
        <begin position="13"/>
        <end position="174"/>
    </location>
</feature>
<dbReference type="GO" id="GO:1901135">
    <property type="term" value="P:carbohydrate derivative metabolic process"/>
    <property type="evidence" value="ECO:0007669"/>
    <property type="project" value="UniProtKB-ARBA"/>
</dbReference>
<organism evidence="4 5">
    <name type="scientific">Vibrio europaeus</name>
    <dbReference type="NCBI Taxonomy" id="300876"/>
    <lineage>
        <taxon>Bacteria</taxon>
        <taxon>Pseudomonadati</taxon>
        <taxon>Pseudomonadota</taxon>
        <taxon>Gammaproteobacteria</taxon>
        <taxon>Vibrionales</taxon>
        <taxon>Vibrionaceae</taxon>
        <taxon>Vibrio</taxon>
        <taxon>Vibrio oreintalis group</taxon>
    </lineage>
</organism>
<protein>
    <submittedName>
        <fullName evidence="3">Glycosyltransferase family 4 protein</fullName>
    </submittedName>
</protein>
<dbReference type="RefSeq" id="WP_069667783.1">
    <property type="nucleotide sequence ID" value="NZ_JAPFIM010000012.1"/>
</dbReference>
<sequence length="372" mass="41476">MKIVQLITRSDTVGGAQAHVQLLCQQLLQDKHQVQVFAGGEGVFHHQLREHGISSFPIPELKRNLSPISDFKAILAIRGLLKRERPTVLAIHSAKSGLIGRLAALKLGVKVVYTVHGWSHIKSASKFSATVYKALDRALSFFTDEIICVSQSDLDYAHDVVKISPEKTHLVFNGCHAPDLTKSARHFSEQVFKLISVTRFQAPKDNLTLIKALHAANTKSENKQAYVDFYGEGEELDEAKQLVKELGLDHLVHFKGFSNNVTELYGAYDCFILSSLSEGLPMSIIEAMASQLPILATDVGGIRELVSEGENGLMFKPGDVSQLSGAIAYMMSLNKEELQKFKKQSLKKYHDKFTVQDMYLKTKNLYTKRNEC</sequence>
<dbReference type="Pfam" id="PF13439">
    <property type="entry name" value="Glyco_transf_4"/>
    <property type="match status" value="1"/>
</dbReference>
<dbReference type="OrthoDB" id="9805661at2"/>
<gene>
    <name evidence="4" type="ORF">AZ468_13050</name>
    <name evidence="3" type="ORF">OPW20_24085</name>
</gene>
<comment type="caution">
    <text evidence="4">The sequence shown here is derived from an EMBL/GenBank/DDBJ whole genome shotgun (WGS) entry which is preliminary data.</text>
</comment>
<dbReference type="PANTHER" id="PTHR12526:SF630">
    <property type="entry name" value="GLYCOSYLTRANSFERASE"/>
    <property type="match status" value="1"/>
</dbReference>
<dbReference type="Pfam" id="PF00534">
    <property type="entry name" value="Glycos_transf_1"/>
    <property type="match status" value="1"/>
</dbReference>
<dbReference type="PANTHER" id="PTHR12526">
    <property type="entry name" value="GLYCOSYLTRANSFERASE"/>
    <property type="match status" value="1"/>
</dbReference>
<dbReference type="GO" id="GO:0016757">
    <property type="term" value="F:glycosyltransferase activity"/>
    <property type="evidence" value="ECO:0007669"/>
    <property type="project" value="InterPro"/>
</dbReference>
<dbReference type="EMBL" id="JAPFIT010000032">
    <property type="protein sequence ID" value="MDC5743144.1"/>
    <property type="molecule type" value="Genomic_DNA"/>
</dbReference>
<reference evidence="4 5" key="1">
    <citation type="submission" date="2016-03" db="EMBL/GenBank/DDBJ databases">
        <title>Draft genome sequence of the Vibrio tubiashii subs. europaeus.</title>
        <authorList>
            <person name="Spinard E."/>
            <person name="Dubert J."/>
            <person name="Nelson D.R."/>
            <person name="Barja J.L."/>
        </authorList>
    </citation>
    <scope>NUCLEOTIDE SEQUENCE [LARGE SCALE GENOMIC DNA]</scope>
    <source>
        <strain evidence="5">PP-638</strain>
        <strain evidence="4">PP2-638</strain>
    </source>
</reference>
<dbReference type="InterPro" id="IPR001296">
    <property type="entry name" value="Glyco_trans_1"/>
</dbReference>
<dbReference type="Proteomes" id="UP001150001">
    <property type="component" value="Unassembled WGS sequence"/>
</dbReference>
<keyword evidence="6" id="KW-1185">Reference proteome</keyword>